<dbReference type="AlphaFoldDB" id="A0A1Q2SQ15"/>
<dbReference type="OrthoDB" id="784829at2"/>
<organism evidence="3 4">
    <name type="scientific">Candidatus Nitrosoglobus terrae</name>
    <dbReference type="NCBI Taxonomy" id="1630141"/>
    <lineage>
        <taxon>Bacteria</taxon>
        <taxon>Pseudomonadati</taxon>
        <taxon>Pseudomonadota</taxon>
        <taxon>Gammaproteobacteria</taxon>
        <taxon>Chromatiales</taxon>
        <taxon>Chromatiaceae</taxon>
        <taxon>Candidatus Nitrosoglobus</taxon>
    </lineage>
</organism>
<name>A0A1Q2SQ15_9GAMM</name>
<evidence type="ECO:0000259" key="2">
    <source>
        <dbReference type="Pfam" id="PF06048"/>
    </source>
</evidence>
<protein>
    <submittedName>
        <fullName evidence="3">Hypothetical conserved protein</fullName>
    </submittedName>
</protein>
<feature type="domain" description="DUF927" evidence="2">
    <location>
        <begin position="104"/>
        <end position="378"/>
    </location>
</feature>
<dbReference type="InterPro" id="IPR009270">
    <property type="entry name" value="DUF927"/>
</dbReference>
<feature type="compositionally biased region" description="Polar residues" evidence="1">
    <location>
        <begin position="12"/>
        <end position="22"/>
    </location>
</feature>
<dbReference type="RefSeq" id="WP_096527826.1">
    <property type="nucleotide sequence ID" value="NZ_AP014837.1"/>
</dbReference>
<keyword evidence="3" id="KW-0614">Plasmid</keyword>
<keyword evidence="4" id="KW-1185">Reference proteome</keyword>
<accession>A0A1Q2SQ15</accession>
<feature type="compositionally biased region" description="Basic and acidic residues" evidence="1">
    <location>
        <begin position="1"/>
        <end position="11"/>
    </location>
</feature>
<reference evidence="3 4" key="1">
    <citation type="journal article" date="2017" name="ISME J.">
        <title>An acid-tolerant ammonia-oxidizing ?-proteobacterium from soil.</title>
        <authorList>
            <person name="Hayatsu M."/>
            <person name="Tago K."/>
            <person name="Uchiyama I."/>
            <person name="Toyoda A."/>
            <person name="Wang Y."/>
            <person name="Shimomura Y."/>
            <person name="Okubo T."/>
            <person name="Kurisu F."/>
            <person name="Hirono Y."/>
            <person name="Nonaka K."/>
            <person name="Akiyama H."/>
            <person name="Itoh T."/>
            <person name="Takami H."/>
        </authorList>
    </citation>
    <scope>NUCLEOTIDE SEQUENCE [LARGE SCALE GENOMIC DNA]</scope>
    <source>
        <strain evidence="3 4">TAO100</strain>
        <plasmid evidence="4">ptao100 dna</plasmid>
    </source>
</reference>
<dbReference type="Proteomes" id="UP000243679">
    <property type="component" value="Plasmid pTAO100"/>
</dbReference>
<dbReference type="EMBL" id="AP014837">
    <property type="protein sequence ID" value="BAW81212.1"/>
    <property type="molecule type" value="Genomic_DNA"/>
</dbReference>
<evidence type="ECO:0000313" key="4">
    <source>
        <dbReference type="Proteomes" id="UP000243679"/>
    </source>
</evidence>
<geneLocation type="plasmid" evidence="4">
    <name>ptao100 dna</name>
</geneLocation>
<feature type="region of interest" description="Disordered" evidence="1">
    <location>
        <begin position="1"/>
        <end position="25"/>
    </location>
</feature>
<dbReference type="KEGG" id="ntt:TAO_p0003"/>
<gene>
    <name evidence="3" type="ORF">TAO_p0003</name>
</gene>
<sequence length="658" mass="73280">MNDLNQKEKPLNTKSFNNTQEQPTEEIIARAMPSSNTELQGNYELDQLLSKAGNTDNVVPFSNSTQSEAQTDKYRNRWPAEGERPCYTMIDDRDFVKAHKVRLGLYHCTMTKGTKEKDPEPVDRWICSPFEILAITYDDSRNNHGRLMEFMDVESKKRKWAMPMEVLAGDRELQRILLSMGMMMDNPRDSKDICKYINTQHPKARALAVSATGWAADGSNNFVFPDKVIGDNPSSVILQTLDAPRSDFKTLGSFKQWQQQIAAKAIDNPLLVFAISLAFVGPLLKKLHLKAAGFHLVGNSSTGKTTALCVACSVWGSEEFSRTWNSTANGLEKTAADFSDTFLALDEMGECDPRSIGNVIYFLGNGVGKQRMTKMMTTRPQLRWQIGVLSTGERTIADFINEGGKQAKAGQEMRMIDIPVVGTYGIFDELHGSKDGAAFSDQLKQVSSQHYGHAGVAFIEQLIEHTQPDGLAGDLDLMGLYNDCKLSKCFQTEGDDGQPKRVAAHFALVAFAGDLATKFGITGWEEGAAIEAAAFLFQRWRADKGKGNKEGKDVIEALADFIDRHENSRFLSVANTEPQLLVRDLAGYTRIAPEGHNKQFLFVPSGLREALKGLDFKRALDALIEKGILPPARADGKTSRLERINGKMTRVYIRYYRK</sequence>
<evidence type="ECO:0000256" key="1">
    <source>
        <dbReference type="SAM" id="MobiDB-lite"/>
    </source>
</evidence>
<feature type="compositionally biased region" description="Polar residues" evidence="1">
    <location>
        <begin position="54"/>
        <end position="69"/>
    </location>
</feature>
<proteinExistence type="predicted"/>
<feature type="region of interest" description="Disordered" evidence="1">
    <location>
        <begin position="54"/>
        <end position="73"/>
    </location>
</feature>
<evidence type="ECO:0000313" key="3">
    <source>
        <dbReference type="EMBL" id="BAW81212.1"/>
    </source>
</evidence>
<dbReference type="Pfam" id="PF06048">
    <property type="entry name" value="DUF927"/>
    <property type="match status" value="1"/>
</dbReference>